<feature type="repeat" description="ANK" evidence="7">
    <location>
        <begin position="5"/>
        <end position="37"/>
    </location>
</feature>
<dbReference type="SMART" id="SM00248">
    <property type="entry name" value="ANK"/>
    <property type="match status" value="4"/>
</dbReference>
<organism evidence="11 12">
    <name type="scientific">Amborella trichopoda</name>
    <dbReference type="NCBI Taxonomy" id="13333"/>
    <lineage>
        <taxon>Eukaryota</taxon>
        <taxon>Viridiplantae</taxon>
        <taxon>Streptophyta</taxon>
        <taxon>Embryophyta</taxon>
        <taxon>Tracheophyta</taxon>
        <taxon>Spermatophyta</taxon>
        <taxon>Magnoliopsida</taxon>
        <taxon>Amborellales</taxon>
        <taxon>Amborellaceae</taxon>
        <taxon>Amborella</taxon>
    </lineage>
</organism>
<feature type="region of interest" description="Disordered" evidence="8">
    <location>
        <begin position="244"/>
        <end position="267"/>
    </location>
</feature>
<dbReference type="STRING" id="13333.W1NH20"/>
<dbReference type="PROSITE" id="PS50088">
    <property type="entry name" value="ANK_REPEAT"/>
    <property type="match status" value="2"/>
</dbReference>
<feature type="transmembrane region" description="Helical" evidence="9">
    <location>
        <begin position="310"/>
        <end position="331"/>
    </location>
</feature>
<keyword evidence="4 9" id="KW-1133">Transmembrane helix</keyword>
<dbReference type="HOGENOM" id="CLU_000134_47_0_1"/>
<dbReference type="PANTHER" id="PTHR24186:SF38">
    <property type="entry name" value="ANKYRIN REPEAT FAMILY PROTEIN"/>
    <property type="match status" value="1"/>
</dbReference>
<evidence type="ECO:0000313" key="12">
    <source>
        <dbReference type="Proteomes" id="UP000017836"/>
    </source>
</evidence>
<proteinExistence type="predicted"/>
<feature type="repeat" description="ANK" evidence="7">
    <location>
        <begin position="39"/>
        <end position="60"/>
    </location>
</feature>
<feature type="compositionally biased region" description="Polar residues" evidence="8">
    <location>
        <begin position="245"/>
        <end position="258"/>
    </location>
</feature>
<evidence type="ECO:0000313" key="11">
    <source>
        <dbReference type="EMBL" id="ERM94465.1"/>
    </source>
</evidence>
<dbReference type="SUPFAM" id="SSF48403">
    <property type="entry name" value="Ankyrin repeat"/>
    <property type="match status" value="1"/>
</dbReference>
<dbReference type="Pfam" id="PF13962">
    <property type="entry name" value="PGG"/>
    <property type="match status" value="1"/>
</dbReference>
<name>W1NH20_AMBTC</name>
<dbReference type="InterPro" id="IPR002110">
    <property type="entry name" value="Ankyrin_rpt"/>
</dbReference>
<comment type="subcellular location">
    <subcellularLocation>
        <location evidence="1">Membrane</location>
        <topology evidence="1">Multi-pass membrane protein</topology>
    </subcellularLocation>
</comment>
<sequence length="374" mass="42049">MSQEIGLYPLHLASAKGDVEAVRVLLSLDQNLAFVVDKNGMTPLHVAVTEGRVEVVKDMLIANLQYTEEGETVIHLCARNNHYRVFEYLVKLLHVNVFVNMSDNNGNTVMHVAVSCKQLQKAPWDSSNIEIIQTLRHAGGKRNQDLEISQEVNRSEAPFPPNLQRRLESIDQHIQDSSKGRDKMSKNQNNHWPNTSLNAIMELADKSMNNLGKQWLNNSRNAIMVVAVLIATITFQAGISPPPGNNWQNPNSSTMPLTSQYSPVSSSPSKSSDLYQTNYHYFMFFDIAGFLTSLIVLLLLMSLVRTQPQLLMRVVVIFMWISIVSTALSFFHGVRLSSNLDDFISRLIAYSPLFVVTGIGIGLLLWSMEYISHF</sequence>
<feature type="transmembrane region" description="Helical" evidence="9">
    <location>
        <begin position="222"/>
        <end position="239"/>
    </location>
</feature>
<dbReference type="Proteomes" id="UP000017836">
    <property type="component" value="Unassembled WGS sequence"/>
</dbReference>
<dbReference type="InterPro" id="IPR036770">
    <property type="entry name" value="Ankyrin_rpt-contain_sf"/>
</dbReference>
<accession>W1NH20</accession>
<evidence type="ECO:0000256" key="3">
    <source>
        <dbReference type="ARBA" id="ARBA00022737"/>
    </source>
</evidence>
<dbReference type="PROSITE" id="PS50297">
    <property type="entry name" value="ANK_REP_REGION"/>
    <property type="match status" value="2"/>
</dbReference>
<dbReference type="AlphaFoldDB" id="W1NH20"/>
<evidence type="ECO:0000256" key="6">
    <source>
        <dbReference type="ARBA" id="ARBA00023136"/>
    </source>
</evidence>
<dbReference type="GO" id="GO:0016020">
    <property type="term" value="C:membrane"/>
    <property type="evidence" value="ECO:0000318"/>
    <property type="project" value="GO_Central"/>
</dbReference>
<feature type="domain" description="PGG" evidence="10">
    <location>
        <begin position="214"/>
        <end position="334"/>
    </location>
</feature>
<keyword evidence="5 7" id="KW-0040">ANK repeat</keyword>
<evidence type="ECO:0000256" key="4">
    <source>
        <dbReference type="ARBA" id="ARBA00022989"/>
    </source>
</evidence>
<evidence type="ECO:0000259" key="10">
    <source>
        <dbReference type="Pfam" id="PF13962"/>
    </source>
</evidence>
<dbReference type="OMA" id="NRVEIME"/>
<protein>
    <recommendedName>
        <fullName evidence="10">PGG domain-containing protein</fullName>
    </recommendedName>
</protein>
<dbReference type="Gene3D" id="1.25.40.20">
    <property type="entry name" value="Ankyrin repeat-containing domain"/>
    <property type="match status" value="1"/>
</dbReference>
<evidence type="ECO:0000256" key="5">
    <source>
        <dbReference type="ARBA" id="ARBA00023043"/>
    </source>
</evidence>
<dbReference type="Gramene" id="ERM94465">
    <property type="protein sequence ID" value="ERM94465"/>
    <property type="gene ID" value="AMTR_s00010p00260430"/>
</dbReference>
<keyword evidence="3" id="KW-0677">Repeat</keyword>
<dbReference type="EMBL" id="KI397513">
    <property type="protein sequence ID" value="ERM94465.1"/>
    <property type="molecule type" value="Genomic_DNA"/>
</dbReference>
<feature type="transmembrane region" description="Helical" evidence="9">
    <location>
        <begin position="279"/>
        <end position="303"/>
    </location>
</feature>
<dbReference type="InterPro" id="IPR026961">
    <property type="entry name" value="PGG_dom"/>
</dbReference>
<evidence type="ECO:0000256" key="9">
    <source>
        <dbReference type="SAM" id="Phobius"/>
    </source>
</evidence>
<dbReference type="eggNOG" id="KOG0504">
    <property type="taxonomic scope" value="Eukaryota"/>
</dbReference>
<evidence type="ECO:0000256" key="1">
    <source>
        <dbReference type="ARBA" id="ARBA00004141"/>
    </source>
</evidence>
<reference evidence="12" key="1">
    <citation type="journal article" date="2013" name="Science">
        <title>The Amborella genome and the evolution of flowering plants.</title>
        <authorList>
            <consortium name="Amborella Genome Project"/>
        </authorList>
    </citation>
    <scope>NUCLEOTIDE SEQUENCE [LARGE SCALE GENOMIC DNA]</scope>
</reference>
<evidence type="ECO:0000256" key="8">
    <source>
        <dbReference type="SAM" id="MobiDB-lite"/>
    </source>
</evidence>
<keyword evidence="2 9" id="KW-0812">Transmembrane</keyword>
<keyword evidence="6 9" id="KW-0472">Membrane</keyword>
<keyword evidence="12" id="KW-1185">Reference proteome</keyword>
<gene>
    <name evidence="11" type="ORF">AMTR_s00010p00260430</name>
</gene>
<dbReference type="Pfam" id="PF12796">
    <property type="entry name" value="Ank_2"/>
    <property type="match status" value="2"/>
</dbReference>
<feature type="transmembrane region" description="Helical" evidence="9">
    <location>
        <begin position="343"/>
        <end position="366"/>
    </location>
</feature>
<evidence type="ECO:0000256" key="2">
    <source>
        <dbReference type="ARBA" id="ARBA00022692"/>
    </source>
</evidence>
<dbReference type="PANTHER" id="PTHR24186">
    <property type="entry name" value="PROTEIN PHOSPHATASE 1 REGULATORY SUBUNIT"/>
    <property type="match status" value="1"/>
</dbReference>
<evidence type="ECO:0000256" key="7">
    <source>
        <dbReference type="PROSITE-ProRule" id="PRU00023"/>
    </source>
</evidence>